<dbReference type="Pfam" id="PF09723">
    <property type="entry name" value="Zn_ribbon_8"/>
    <property type="match status" value="1"/>
</dbReference>
<dbReference type="EMBL" id="QNBE01000133">
    <property type="protein sequence ID" value="RKX68756.1"/>
    <property type="molecule type" value="Genomic_DNA"/>
</dbReference>
<name>A0A660SEX2_UNCW3</name>
<dbReference type="InterPro" id="IPR029040">
    <property type="entry name" value="RPABC4/Spt4"/>
</dbReference>
<dbReference type="SUPFAM" id="SSF63393">
    <property type="entry name" value="RNA polymerase subunits"/>
    <property type="match status" value="1"/>
</dbReference>
<dbReference type="NCBIfam" id="TIGR02605">
    <property type="entry name" value="CxxC_CxxC_SSSS"/>
    <property type="match status" value="1"/>
</dbReference>
<protein>
    <submittedName>
        <fullName evidence="2">Zinc ribbon domain-containing protein</fullName>
    </submittedName>
</protein>
<dbReference type="AlphaFoldDB" id="A0A660SEX2"/>
<reference evidence="2 3" key="1">
    <citation type="submission" date="2018-06" db="EMBL/GenBank/DDBJ databases">
        <title>Extensive metabolic versatility and redundancy in microbially diverse, dynamic hydrothermal sediments.</title>
        <authorList>
            <person name="Dombrowski N."/>
            <person name="Teske A."/>
            <person name="Baker B.J."/>
        </authorList>
    </citation>
    <scope>NUCLEOTIDE SEQUENCE [LARGE SCALE GENOMIC DNA]</scope>
    <source>
        <strain evidence="2">B36_G15</strain>
    </source>
</reference>
<comment type="caution">
    <text evidence="2">The sequence shown here is derived from an EMBL/GenBank/DDBJ whole genome shotgun (WGS) entry which is preliminary data.</text>
</comment>
<dbReference type="InterPro" id="IPR013429">
    <property type="entry name" value="Regulatory_FmdB_Zinc_ribbon"/>
</dbReference>
<dbReference type="Proteomes" id="UP000268469">
    <property type="component" value="Unassembled WGS sequence"/>
</dbReference>
<evidence type="ECO:0000313" key="3">
    <source>
        <dbReference type="Proteomes" id="UP000268469"/>
    </source>
</evidence>
<accession>A0A660SEX2</accession>
<gene>
    <name evidence="2" type="ORF">DRP53_10060</name>
</gene>
<sequence length="66" mass="7291">MPIYEFRCSRCTKRFECLVLSPSEPIRCPECGSDKVEKLFSTFGLKGDKSTPSCISCSANSCKGCK</sequence>
<evidence type="ECO:0000313" key="2">
    <source>
        <dbReference type="EMBL" id="RKX68756.1"/>
    </source>
</evidence>
<organism evidence="2 3">
    <name type="scientific">candidate division WOR-3 bacterium</name>
    <dbReference type="NCBI Taxonomy" id="2052148"/>
    <lineage>
        <taxon>Bacteria</taxon>
        <taxon>Bacteria division WOR-3</taxon>
    </lineage>
</organism>
<dbReference type="Gene3D" id="2.20.28.30">
    <property type="entry name" value="RNA polymerase ii, chain L"/>
    <property type="match status" value="1"/>
</dbReference>
<proteinExistence type="predicted"/>
<dbReference type="SMART" id="SM00834">
    <property type="entry name" value="CxxC_CXXC_SSSS"/>
    <property type="match status" value="1"/>
</dbReference>
<feature type="domain" description="Putative regulatory protein FmdB zinc ribbon" evidence="1">
    <location>
        <begin position="1"/>
        <end position="41"/>
    </location>
</feature>
<evidence type="ECO:0000259" key="1">
    <source>
        <dbReference type="SMART" id="SM00834"/>
    </source>
</evidence>